<evidence type="ECO:0000313" key="1">
    <source>
        <dbReference type="EMBL" id="UZA69845.1"/>
    </source>
</evidence>
<accession>A0AA46VY35</accession>
<reference evidence="1" key="1">
    <citation type="submission" date="2019-02" db="EMBL/GenBank/DDBJ databases">
        <authorList>
            <person name="Lutz S."/>
            <person name="Schori C."/>
            <person name="Ahrens C.H."/>
            <person name="Gueguen E."/>
        </authorList>
    </citation>
    <scope>NUCLEOTIDE SEQUENCE</scope>
    <source>
        <strain evidence="1">Psy35</strain>
    </source>
</reference>
<dbReference type="GeneID" id="47767112"/>
<dbReference type="AlphaFoldDB" id="A0AA46VY35"/>
<dbReference type="RefSeq" id="WP_145958178.1">
    <property type="nucleotide sequence ID" value="NZ_CP036495.1"/>
</dbReference>
<dbReference type="Proteomes" id="UP001163644">
    <property type="component" value="Chromosome"/>
</dbReference>
<dbReference type="EMBL" id="CP036495">
    <property type="protein sequence ID" value="UZA69845.1"/>
    <property type="molecule type" value="Genomic_DNA"/>
</dbReference>
<proteinExistence type="predicted"/>
<name>A0AA46VY35_PSEVI</name>
<gene>
    <name evidence="1" type="ORF">EZZ81_17065</name>
</gene>
<organism evidence="1 2">
    <name type="scientific">Pseudomonas viridiflava</name>
    <name type="common">Phytomonas viridiflava</name>
    <dbReference type="NCBI Taxonomy" id="33069"/>
    <lineage>
        <taxon>Bacteria</taxon>
        <taxon>Pseudomonadati</taxon>
        <taxon>Pseudomonadota</taxon>
        <taxon>Gammaproteobacteria</taxon>
        <taxon>Pseudomonadales</taxon>
        <taxon>Pseudomonadaceae</taxon>
        <taxon>Pseudomonas</taxon>
    </lineage>
</organism>
<protein>
    <submittedName>
        <fullName evidence="1">Uncharacterized protein</fullName>
    </submittedName>
</protein>
<evidence type="ECO:0000313" key="2">
    <source>
        <dbReference type="Proteomes" id="UP001163644"/>
    </source>
</evidence>
<sequence length="73" mass="8178">MSDAFVCQRLTAFGTAQGCDPAELKKARPDEYFFDPLDRGFTPVDPEVSQLAFLIATRLHRSSQHWSSPFSVS</sequence>